<dbReference type="Proteomes" id="UP000663881">
    <property type="component" value="Unassembled WGS sequence"/>
</dbReference>
<sequence>MFDDKPSDAVKELTSVAAAGATTGAAIGGPVGAVIGATTATLVDCVVHIAQGTIINHKTINTAFLVYVSQSVPSYLFMIPFKNLLK</sequence>
<protein>
    <submittedName>
        <fullName evidence="1">Uncharacterized protein</fullName>
    </submittedName>
</protein>
<gene>
    <name evidence="1" type="ORF">OKA104_LOCUS25651</name>
</gene>
<evidence type="ECO:0000313" key="2">
    <source>
        <dbReference type="Proteomes" id="UP000663881"/>
    </source>
</evidence>
<reference evidence="1" key="1">
    <citation type="submission" date="2021-02" db="EMBL/GenBank/DDBJ databases">
        <authorList>
            <person name="Nowell W R."/>
        </authorList>
    </citation>
    <scope>NUCLEOTIDE SEQUENCE</scope>
</reference>
<accession>A0A819J420</accession>
<dbReference type="AlphaFoldDB" id="A0A819J420"/>
<organism evidence="1 2">
    <name type="scientific">Adineta steineri</name>
    <dbReference type="NCBI Taxonomy" id="433720"/>
    <lineage>
        <taxon>Eukaryota</taxon>
        <taxon>Metazoa</taxon>
        <taxon>Spiralia</taxon>
        <taxon>Gnathifera</taxon>
        <taxon>Rotifera</taxon>
        <taxon>Eurotatoria</taxon>
        <taxon>Bdelloidea</taxon>
        <taxon>Adinetida</taxon>
        <taxon>Adinetidae</taxon>
        <taxon>Adineta</taxon>
    </lineage>
</organism>
<comment type="caution">
    <text evidence="1">The sequence shown here is derived from an EMBL/GenBank/DDBJ whole genome shotgun (WGS) entry which is preliminary data.</text>
</comment>
<evidence type="ECO:0000313" key="1">
    <source>
        <dbReference type="EMBL" id="CAF3927944.1"/>
    </source>
</evidence>
<name>A0A819J420_9BILA</name>
<proteinExistence type="predicted"/>
<dbReference type="EMBL" id="CAJOAY010002168">
    <property type="protein sequence ID" value="CAF3927944.1"/>
    <property type="molecule type" value="Genomic_DNA"/>
</dbReference>